<name>A0ABD6QKC5_MYCFO</name>
<gene>
    <name evidence="1" type="ORF">A5742_30085</name>
</gene>
<dbReference type="InterPro" id="IPR038570">
    <property type="entry name" value="HicA_sf"/>
</dbReference>
<dbReference type="Gene3D" id="3.30.920.30">
    <property type="entry name" value="Hypothetical protein"/>
    <property type="match status" value="1"/>
</dbReference>
<accession>A0ABD6QKC5</accession>
<protein>
    <recommendedName>
        <fullName evidence="3">Type II toxin-antitoxin system HicA family toxin</fullName>
    </recommendedName>
</protein>
<proteinExistence type="predicted"/>
<dbReference type="RefSeq" id="WP_076205945.1">
    <property type="nucleotide sequence ID" value="NZ_MBER01000084.1"/>
</dbReference>
<sequence length="63" mass="7371">MKRTDLLKQLRKEAKAQGLAYWEEEGAKHTHVHFGDDKKTTVPRHNEINEHTAKGILKYMRGE</sequence>
<dbReference type="AlphaFoldDB" id="A0ABD6QKC5"/>
<dbReference type="Proteomes" id="UP000187001">
    <property type="component" value="Unassembled WGS sequence"/>
</dbReference>
<dbReference type="EMBL" id="MBER01000084">
    <property type="protein sequence ID" value="OMC43097.1"/>
    <property type="molecule type" value="Genomic_DNA"/>
</dbReference>
<evidence type="ECO:0000313" key="1">
    <source>
        <dbReference type="EMBL" id="OMC43097.1"/>
    </source>
</evidence>
<comment type="caution">
    <text evidence="1">The sequence shown here is derived from an EMBL/GenBank/DDBJ whole genome shotgun (WGS) entry which is preliminary data.</text>
</comment>
<reference evidence="1 2" key="1">
    <citation type="submission" date="2016-07" db="EMBL/GenBank/DDBJ databases">
        <authorList>
            <person name="Sutton G."/>
            <person name="Brinkac L."/>
            <person name="Sanka R."/>
            <person name="Adams M."/>
            <person name="Lau E."/>
            <person name="Kumar A."/>
            <person name="Macaden R."/>
        </authorList>
    </citation>
    <scope>NUCLEOTIDE SEQUENCE [LARGE SCALE GENOMIC DNA]</scope>
    <source>
        <strain evidence="1 2">GA-0871</strain>
    </source>
</reference>
<organism evidence="1 2">
    <name type="scientific">Mycolicibacterium fortuitum</name>
    <name type="common">Mycobacterium fortuitum</name>
    <dbReference type="NCBI Taxonomy" id="1766"/>
    <lineage>
        <taxon>Bacteria</taxon>
        <taxon>Bacillati</taxon>
        <taxon>Actinomycetota</taxon>
        <taxon>Actinomycetes</taxon>
        <taxon>Mycobacteriales</taxon>
        <taxon>Mycobacteriaceae</taxon>
        <taxon>Mycolicibacterium</taxon>
    </lineage>
</organism>
<evidence type="ECO:0000313" key="2">
    <source>
        <dbReference type="Proteomes" id="UP000187001"/>
    </source>
</evidence>
<evidence type="ECO:0008006" key="3">
    <source>
        <dbReference type="Google" id="ProtNLM"/>
    </source>
</evidence>